<name>A0A7R9IPN6_9NEOP</name>
<gene>
    <name evidence="1" type="ORF">TTEB3V08_LOCUS10226</name>
</gene>
<sequence length="147" mass="16241">MRNKERCREVANMKSCGTGIPVRLRDPEAYWGSPGAYGYNLTSDPSLCDVIIACYVSTLSLGFPCLRHHNSGGSIYIRRENELWGDPQTYVDLMDLSVYMEKLRCIELLLDNSSTPGVYGGYGCNNSTPTPSTTRAFKAHIFGSASN</sequence>
<organism evidence="1">
    <name type="scientific">Timema tahoe</name>
    <dbReference type="NCBI Taxonomy" id="61484"/>
    <lineage>
        <taxon>Eukaryota</taxon>
        <taxon>Metazoa</taxon>
        <taxon>Ecdysozoa</taxon>
        <taxon>Arthropoda</taxon>
        <taxon>Hexapoda</taxon>
        <taxon>Insecta</taxon>
        <taxon>Pterygota</taxon>
        <taxon>Neoptera</taxon>
        <taxon>Polyneoptera</taxon>
        <taxon>Phasmatodea</taxon>
        <taxon>Timematodea</taxon>
        <taxon>Timematoidea</taxon>
        <taxon>Timematidae</taxon>
        <taxon>Timema</taxon>
    </lineage>
</organism>
<dbReference type="EMBL" id="OE005914">
    <property type="protein sequence ID" value="CAD7462332.1"/>
    <property type="molecule type" value="Genomic_DNA"/>
</dbReference>
<evidence type="ECO:0000313" key="1">
    <source>
        <dbReference type="EMBL" id="CAD7462332.1"/>
    </source>
</evidence>
<accession>A0A7R9IPN6</accession>
<dbReference type="AlphaFoldDB" id="A0A7R9IPN6"/>
<reference evidence="1" key="1">
    <citation type="submission" date="2020-11" db="EMBL/GenBank/DDBJ databases">
        <authorList>
            <person name="Tran Van P."/>
        </authorList>
    </citation>
    <scope>NUCLEOTIDE SEQUENCE</scope>
</reference>
<proteinExistence type="predicted"/>
<protein>
    <submittedName>
        <fullName evidence="1">Uncharacterized protein</fullName>
    </submittedName>
</protein>